<sequence>MWQDSHPLNEKALKIALSTAQNLAKLPIKFNLTDSLKLNKI</sequence>
<accession>A0A3B0W6L9</accession>
<reference evidence="1" key="1">
    <citation type="submission" date="2018-06" db="EMBL/GenBank/DDBJ databases">
        <authorList>
            <person name="Zhirakovskaya E."/>
        </authorList>
    </citation>
    <scope>NUCLEOTIDE SEQUENCE</scope>
</reference>
<dbReference type="EMBL" id="UOFA01000383">
    <property type="protein sequence ID" value="VAW48070.1"/>
    <property type="molecule type" value="Genomic_DNA"/>
</dbReference>
<evidence type="ECO:0000313" key="1">
    <source>
        <dbReference type="EMBL" id="VAW48070.1"/>
    </source>
</evidence>
<organism evidence="1">
    <name type="scientific">hydrothermal vent metagenome</name>
    <dbReference type="NCBI Taxonomy" id="652676"/>
    <lineage>
        <taxon>unclassified sequences</taxon>
        <taxon>metagenomes</taxon>
        <taxon>ecological metagenomes</taxon>
    </lineage>
</organism>
<gene>
    <name evidence="1" type="ORF">MNBD_GAMMA02-1343</name>
</gene>
<name>A0A3B0W6L9_9ZZZZ</name>
<proteinExistence type="predicted"/>
<protein>
    <submittedName>
        <fullName evidence="1">Uncharacterized protein</fullName>
    </submittedName>
</protein>
<dbReference type="AlphaFoldDB" id="A0A3B0W6L9"/>